<dbReference type="CDD" id="cd06225">
    <property type="entry name" value="HAMP"/>
    <property type="match status" value="1"/>
</dbReference>
<feature type="domain" description="PAC" evidence="10">
    <location>
        <begin position="714"/>
        <end position="765"/>
    </location>
</feature>
<dbReference type="AlphaFoldDB" id="A0A6G8PUB7"/>
<dbReference type="NCBIfam" id="TIGR00229">
    <property type="entry name" value="sensory_box"/>
    <property type="match status" value="5"/>
</dbReference>
<dbReference type="Pfam" id="PF00672">
    <property type="entry name" value="HAMP"/>
    <property type="match status" value="1"/>
</dbReference>
<dbReference type="SMART" id="SM00091">
    <property type="entry name" value="PAS"/>
    <property type="match status" value="5"/>
</dbReference>
<dbReference type="SMART" id="SM00304">
    <property type="entry name" value="HAMP"/>
    <property type="match status" value="1"/>
</dbReference>
<dbReference type="PROSITE" id="PS50113">
    <property type="entry name" value="PAC"/>
    <property type="match status" value="4"/>
</dbReference>
<dbReference type="EC" id="2.7.13.3" evidence="3"/>
<evidence type="ECO:0000256" key="6">
    <source>
        <dbReference type="SAM" id="Coils"/>
    </source>
</evidence>
<evidence type="ECO:0000259" key="11">
    <source>
        <dbReference type="PROSITE" id="PS50885"/>
    </source>
</evidence>
<dbReference type="GO" id="GO:0006355">
    <property type="term" value="P:regulation of DNA-templated transcription"/>
    <property type="evidence" value="ECO:0007669"/>
    <property type="project" value="InterPro"/>
</dbReference>
<dbReference type="InterPro" id="IPR036097">
    <property type="entry name" value="HisK_dim/P_sf"/>
</dbReference>
<dbReference type="InterPro" id="IPR052155">
    <property type="entry name" value="Biofilm_reg_signaling"/>
</dbReference>
<feature type="domain" description="PAS" evidence="9">
    <location>
        <begin position="771"/>
        <end position="821"/>
    </location>
</feature>
<dbReference type="PROSITE" id="PS50885">
    <property type="entry name" value="HAMP"/>
    <property type="match status" value="1"/>
</dbReference>
<evidence type="ECO:0000259" key="10">
    <source>
        <dbReference type="PROSITE" id="PS50113"/>
    </source>
</evidence>
<proteinExistence type="predicted"/>
<dbReference type="SMART" id="SM00388">
    <property type="entry name" value="HisKA"/>
    <property type="match status" value="1"/>
</dbReference>
<dbReference type="SUPFAM" id="SSF158472">
    <property type="entry name" value="HAMP domain-like"/>
    <property type="match status" value="1"/>
</dbReference>
<reference evidence="12 13" key="1">
    <citation type="submission" date="2019-10" db="EMBL/GenBank/DDBJ databases">
        <title>Rubrobacter sp nov SCSIO 52915 isolated from a deep-sea sediment in the South China Sea.</title>
        <authorList>
            <person name="Chen R.W."/>
        </authorList>
    </citation>
    <scope>NUCLEOTIDE SEQUENCE [LARGE SCALE GENOMIC DNA]</scope>
    <source>
        <strain evidence="12 13">SCSIO 52915</strain>
    </source>
</reference>
<evidence type="ECO:0000256" key="1">
    <source>
        <dbReference type="ARBA" id="ARBA00000085"/>
    </source>
</evidence>
<comment type="subcellular location">
    <subcellularLocation>
        <location evidence="2">Cell membrane</location>
    </subcellularLocation>
</comment>
<evidence type="ECO:0000256" key="5">
    <source>
        <dbReference type="ARBA" id="ARBA00022989"/>
    </source>
</evidence>
<keyword evidence="6" id="KW-0175">Coiled coil</keyword>
<dbReference type="InterPro" id="IPR013656">
    <property type="entry name" value="PAS_4"/>
</dbReference>
<dbReference type="RefSeq" id="WP_166395256.1">
    <property type="nucleotide sequence ID" value="NZ_CP045121.1"/>
</dbReference>
<dbReference type="Pfam" id="PF08448">
    <property type="entry name" value="PAS_4"/>
    <property type="match status" value="3"/>
</dbReference>
<dbReference type="PROSITE" id="PS50112">
    <property type="entry name" value="PAS"/>
    <property type="match status" value="5"/>
</dbReference>
<feature type="transmembrane region" description="Helical" evidence="8">
    <location>
        <begin position="169"/>
        <end position="191"/>
    </location>
</feature>
<feature type="domain" description="PAC" evidence="10">
    <location>
        <begin position="329"/>
        <end position="380"/>
    </location>
</feature>
<dbReference type="GO" id="GO:0000155">
    <property type="term" value="F:phosphorelay sensor kinase activity"/>
    <property type="evidence" value="ECO:0007669"/>
    <property type="project" value="InterPro"/>
</dbReference>
<feature type="domain" description="HAMP" evidence="11">
    <location>
        <begin position="193"/>
        <end position="245"/>
    </location>
</feature>
<evidence type="ECO:0000256" key="4">
    <source>
        <dbReference type="ARBA" id="ARBA00022692"/>
    </source>
</evidence>
<dbReference type="Gene3D" id="1.10.287.130">
    <property type="match status" value="1"/>
</dbReference>
<keyword evidence="8" id="KW-0472">Membrane</keyword>
<dbReference type="InterPro" id="IPR000700">
    <property type="entry name" value="PAS-assoc_C"/>
</dbReference>
<dbReference type="PANTHER" id="PTHR44757">
    <property type="entry name" value="DIGUANYLATE CYCLASE DGCP"/>
    <property type="match status" value="1"/>
</dbReference>
<feature type="compositionally biased region" description="Low complexity" evidence="7">
    <location>
        <begin position="967"/>
        <end position="985"/>
    </location>
</feature>
<dbReference type="KEGG" id="rmar:GBA65_02570"/>
<evidence type="ECO:0000256" key="3">
    <source>
        <dbReference type="ARBA" id="ARBA00012438"/>
    </source>
</evidence>
<sequence>MDKKDAVDELFSTVGEEFDATDGLVEEGLAAAGDTEADAGKLRALAEIESNISNANNSLIAYLQDPEEEYREDFLTEVDEVRGAITRYRGLDLTAEEESRTRELEERFEETASVAEEGLILRASILRDTEEFRRLQDNLDDVLDEEVQPWTRQQLEEAEGVAASEISDVYLSLLGLIAVGLLIGVGASTLIGRGIMRSVRRLKEGAARIGGGDLDHRIEPGSRDELAEVAVAFNSMAARRQEEERELGRLSRQNKLILDSAGEGIYGLDADGRTAFVNPAASSMLGFEPEELIGERMHVLTHHTRPDGEHYPRVECPIYEALKDGAVHRVADEVFWRKDGTSFPVEYVSTPIFENGEAVGAVVTFADITARRENEEALRESEEQYRRLVETVQEGIAFIDADDFITYCNPAYAEIFGVTAGDLEGRKLTDFFDEEGMRISREQRARRRANESSEYELPIIAADGERRILSSSGSPIWGADGSFQGSVHAIVDVTERREAERALRESELRLRTVVTNAPVVLFATDDEGVFTLAEGKGLELLGASPDDLVGRSILEIYPDSPQVRENAARALGGEAFNSTFEVSGIVYETHYSPVREASGLVSGIIGVSIDVTERVRAEEEIRKLNEGLERRVEERTAQLAESEERYKSLFRDNPDGVYSLDLDGRFATANPAAEVVTGYRIEELIGKNSAELIVPEGRMSAARRFAVARRGRPQTYDMTIVHKDGHRVEIAMTQLPIIVGGEIVGVYGIAKDITERKRAEEEIQQLVRYNRQLFDVNLDALTTVATDGKILDANPAMADLTGLSRRKLIGTNIFGYIADEDGAREGLAQVLQQGYMRDYPWRSGAPTATSPRRLQRHRLPRRFRPSRGRPRLGPRRDRAPPGGGGDPGAQRGLERRVEERTRELLRTKEELEEAKEAAEAANRAKSDFLANMSHEIRTPMNGVIGMTELLMDTPLDPEQREFAETVRSSGRTCCTSSTTSSTSPR</sequence>
<dbReference type="InterPro" id="IPR035965">
    <property type="entry name" value="PAS-like_dom_sf"/>
</dbReference>
<evidence type="ECO:0000313" key="13">
    <source>
        <dbReference type="Proteomes" id="UP000502706"/>
    </source>
</evidence>
<keyword evidence="4 8" id="KW-0812">Transmembrane</keyword>
<feature type="domain" description="PAS" evidence="9">
    <location>
        <begin position="506"/>
        <end position="557"/>
    </location>
</feature>
<feature type="domain" description="PAS" evidence="9">
    <location>
        <begin position="642"/>
        <end position="712"/>
    </location>
</feature>
<name>A0A6G8PUB7_9ACTN</name>
<dbReference type="EMBL" id="CP045121">
    <property type="protein sequence ID" value="QIN77576.1"/>
    <property type="molecule type" value="Genomic_DNA"/>
</dbReference>
<feature type="domain" description="PAS" evidence="9">
    <location>
        <begin position="250"/>
        <end position="325"/>
    </location>
</feature>
<keyword evidence="13" id="KW-1185">Reference proteome</keyword>
<feature type="domain" description="PAC" evidence="10">
    <location>
        <begin position="453"/>
        <end position="505"/>
    </location>
</feature>
<dbReference type="GO" id="GO:0005886">
    <property type="term" value="C:plasma membrane"/>
    <property type="evidence" value="ECO:0007669"/>
    <property type="project" value="UniProtKB-SubCell"/>
</dbReference>
<dbReference type="InterPro" id="IPR003660">
    <property type="entry name" value="HAMP_dom"/>
</dbReference>
<evidence type="ECO:0000256" key="8">
    <source>
        <dbReference type="SAM" id="Phobius"/>
    </source>
</evidence>
<evidence type="ECO:0000256" key="7">
    <source>
        <dbReference type="SAM" id="MobiDB-lite"/>
    </source>
</evidence>
<feature type="coiled-coil region" evidence="6">
    <location>
        <begin position="614"/>
        <end position="645"/>
    </location>
</feature>
<dbReference type="SMART" id="SM00086">
    <property type="entry name" value="PAC"/>
    <property type="match status" value="4"/>
</dbReference>
<dbReference type="InterPro" id="IPR013767">
    <property type="entry name" value="PAS_fold"/>
</dbReference>
<accession>A0A6G8PUB7</accession>
<dbReference type="Gene3D" id="6.10.340.10">
    <property type="match status" value="1"/>
</dbReference>
<gene>
    <name evidence="12" type="ORF">GBA65_02570</name>
</gene>
<dbReference type="Pfam" id="PF00512">
    <property type="entry name" value="HisKA"/>
    <property type="match status" value="1"/>
</dbReference>
<dbReference type="InterPro" id="IPR001610">
    <property type="entry name" value="PAC"/>
</dbReference>
<evidence type="ECO:0000259" key="9">
    <source>
        <dbReference type="PROSITE" id="PS50112"/>
    </source>
</evidence>
<protein>
    <recommendedName>
        <fullName evidence="3">histidine kinase</fullName>
        <ecNumber evidence="3">2.7.13.3</ecNumber>
    </recommendedName>
</protein>
<feature type="domain" description="PAC" evidence="10">
    <location>
        <begin position="569"/>
        <end position="623"/>
    </location>
</feature>
<dbReference type="Gene3D" id="3.30.450.20">
    <property type="entry name" value="PAS domain"/>
    <property type="match status" value="5"/>
</dbReference>
<feature type="region of interest" description="Disordered" evidence="7">
    <location>
        <begin position="839"/>
        <end position="898"/>
    </location>
</feature>
<dbReference type="InterPro" id="IPR000014">
    <property type="entry name" value="PAS"/>
</dbReference>
<dbReference type="PANTHER" id="PTHR44757:SF2">
    <property type="entry name" value="BIOFILM ARCHITECTURE MAINTENANCE PROTEIN MBAA"/>
    <property type="match status" value="1"/>
</dbReference>
<dbReference type="InterPro" id="IPR003661">
    <property type="entry name" value="HisK_dim/P_dom"/>
</dbReference>
<organism evidence="12 13">
    <name type="scientific">Rubrobacter marinus</name>
    <dbReference type="NCBI Taxonomy" id="2653852"/>
    <lineage>
        <taxon>Bacteria</taxon>
        <taxon>Bacillati</taxon>
        <taxon>Actinomycetota</taxon>
        <taxon>Rubrobacteria</taxon>
        <taxon>Rubrobacterales</taxon>
        <taxon>Rubrobacteraceae</taxon>
        <taxon>Rubrobacter</taxon>
    </lineage>
</organism>
<dbReference type="CDD" id="cd00130">
    <property type="entry name" value="PAS"/>
    <property type="match status" value="5"/>
</dbReference>
<feature type="region of interest" description="Disordered" evidence="7">
    <location>
        <begin position="964"/>
        <end position="985"/>
    </location>
</feature>
<dbReference type="Pfam" id="PF00989">
    <property type="entry name" value="PAS"/>
    <property type="match status" value="2"/>
</dbReference>
<keyword evidence="5 8" id="KW-1133">Transmembrane helix</keyword>
<dbReference type="Proteomes" id="UP000502706">
    <property type="component" value="Chromosome"/>
</dbReference>
<evidence type="ECO:0000313" key="12">
    <source>
        <dbReference type="EMBL" id="QIN77576.1"/>
    </source>
</evidence>
<dbReference type="SUPFAM" id="SSF55785">
    <property type="entry name" value="PYP-like sensor domain (PAS domain)"/>
    <property type="match status" value="5"/>
</dbReference>
<feature type="domain" description="PAS" evidence="9">
    <location>
        <begin position="381"/>
        <end position="453"/>
    </location>
</feature>
<dbReference type="CDD" id="cd00082">
    <property type="entry name" value="HisKA"/>
    <property type="match status" value="1"/>
</dbReference>
<comment type="catalytic activity">
    <reaction evidence="1">
        <text>ATP + protein L-histidine = ADP + protein N-phospho-L-histidine.</text>
        <dbReference type="EC" id="2.7.13.3"/>
    </reaction>
</comment>
<dbReference type="SUPFAM" id="SSF47384">
    <property type="entry name" value="Homodimeric domain of signal transducing histidine kinase"/>
    <property type="match status" value="1"/>
</dbReference>
<feature type="compositionally biased region" description="Basic residues" evidence="7">
    <location>
        <begin position="853"/>
        <end position="873"/>
    </location>
</feature>
<evidence type="ECO:0000256" key="2">
    <source>
        <dbReference type="ARBA" id="ARBA00004236"/>
    </source>
</evidence>